<reference evidence="1" key="1">
    <citation type="submission" date="2022-12" db="EMBL/GenBank/DDBJ databases">
        <authorList>
            <person name="Petersen C."/>
        </authorList>
    </citation>
    <scope>NUCLEOTIDE SEQUENCE</scope>
    <source>
        <strain evidence="1">IBT 16125</strain>
    </source>
</reference>
<organism evidence="1 2">
    <name type="scientific">Penicillium daleae</name>
    <dbReference type="NCBI Taxonomy" id="63821"/>
    <lineage>
        <taxon>Eukaryota</taxon>
        <taxon>Fungi</taxon>
        <taxon>Dikarya</taxon>
        <taxon>Ascomycota</taxon>
        <taxon>Pezizomycotina</taxon>
        <taxon>Eurotiomycetes</taxon>
        <taxon>Eurotiomycetidae</taxon>
        <taxon>Eurotiales</taxon>
        <taxon>Aspergillaceae</taxon>
        <taxon>Penicillium</taxon>
    </lineage>
</organism>
<dbReference type="EMBL" id="JAPVEA010000007">
    <property type="protein sequence ID" value="KAJ5444621.1"/>
    <property type="molecule type" value="Genomic_DNA"/>
</dbReference>
<evidence type="ECO:0008006" key="3">
    <source>
        <dbReference type="Google" id="ProtNLM"/>
    </source>
</evidence>
<dbReference type="InterPro" id="IPR011009">
    <property type="entry name" value="Kinase-like_dom_sf"/>
</dbReference>
<comment type="caution">
    <text evidence="1">The sequence shown here is derived from an EMBL/GenBank/DDBJ whole genome shotgun (WGS) entry which is preliminary data.</text>
</comment>
<reference evidence="1" key="2">
    <citation type="journal article" date="2023" name="IMA Fungus">
        <title>Comparative genomic study of the Penicillium genus elucidates a diverse pangenome and 15 lateral gene transfer events.</title>
        <authorList>
            <person name="Petersen C."/>
            <person name="Sorensen T."/>
            <person name="Nielsen M.R."/>
            <person name="Sondergaard T.E."/>
            <person name="Sorensen J.L."/>
            <person name="Fitzpatrick D.A."/>
            <person name="Frisvad J.C."/>
            <person name="Nielsen K.L."/>
        </authorList>
    </citation>
    <scope>NUCLEOTIDE SEQUENCE</scope>
    <source>
        <strain evidence="1">IBT 16125</strain>
    </source>
</reference>
<evidence type="ECO:0000313" key="2">
    <source>
        <dbReference type="Proteomes" id="UP001213681"/>
    </source>
</evidence>
<name>A0AAD6C4H4_9EURO</name>
<dbReference type="GeneID" id="81602118"/>
<dbReference type="AlphaFoldDB" id="A0AAD6C4H4"/>
<dbReference type="SUPFAM" id="SSF56112">
    <property type="entry name" value="Protein kinase-like (PK-like)"/>
    <property type="match status" value="1"/>
</dbReference>
<sequence length="217" mass="25076">MKALRPFLSTEEYFTTQIELILDLIVRQESYIDRPVDAFLIHRPAGLLTQLSDDGKSYLKHADEKGDQILVDDEFNITGIIDWEWSHTDSKSGAFNSPIVLLSVADFYEGKNSISEDENFFAKCFEAKRHPDLGTIVRNGWLIHRFRFCCGYDLQDWEGFLGLFAGLLRAMGITSDFHLEMWKAEALERFKDDHRLQQLIELNNRMDHASLAKSIQV</sequence>
<protein>
    <recommendedName>
        <fullName evidence="3">Aminoglycoside phosphotransferase domain-containing protein</fullName>
    </recommendedName>
</protein>
<accession>A0AAD6C4H4</accession>
<keyword evidence="2" id="KW-1185">Reference proteome</keyword>
<dbReference type="Proteomes" id="UP001213681">
    <property type="component" value="Unassembled WGS sequence"/>
</dbReference>
<proteinExistence type="predicted"/>
<dbReference type="RefSeq" id="XP_056764701.1">
    <property type="nucleotide sequence ID" value="XM_056911875.1"/>
</dbReference>
<evidence type="ECO:0000313" key="1">
    <source>
        <dbReference type="EMBL" id="KAJ5444621.1"/>
    </source>
</evidence>
<gene>
    <name evidence="1" type="ORF">N7458_008493</name>
</gene>